<dbReference type="AlphaFoldDB" id="A0A8G0LPB5"/>
<dbReference type="EMBL" id="CP075869">
    <property type="protein sequence ID" value="QYT03745.1"/>
    <property type="molecule type" value="Genomic_DNA"/>
</dbReference>
<name>A0A8G0LPB5_9HYPO</name>
<feature type="compositionally biased region" description="Acidic residues" evidence="1">
    <location>
        <begin position="97"/>
        <end position="113"/>
    </location>
</feature>
<feature type="region of interest" description="Disordered" evidence="1">
    <location>
        <begin position="93"/>
        <end position="119"/>
    </location>
</feature>
<evidence type="ECO:0000256" key="1">
    <source>
        <dbReference type="SAM" id="MobiDB-lite"/>
    </source>
</evidence>
<evidence type="ECO:0000313" key="3">
    <source>
        <dbReference type="Proteomes" id="UP000826661"/>
    </source>
</evidence>
<protein>
    <submittedName>
        <fullName evidence="2">Uncharacterized protein</fullName>
    </submittedName>
</protein>
<sequence>MATNDDGSTVVQIQFHWMPINEIKPHQRVEPPYDRAIDAMLENIDTDELGNYNLRSRASFSVTINSKEEALKMKAALELQWLTIRLAALSGTSKEWEYDDDSDIAEDEDEDGGEDHVMS</sequence>
<proteinExistence type="predicted"/>
<organism evidence="2 3">
    <name type="scientific">Trichoderma simmonsii</name>
    <dbReference type="NCBI Taxonomy" id="1491479"/>
    <lineage>
        <taxon>Eukaryota</taxon>
        <taxon>Fungi</taxon>
        <taxon>Dikarya</taxon>
        <taxon>Ascomycota</taxon>
        <taxon>Pezizomycotina</taxon>
        <taxon>Sordariomycetes</taxon>
        <taxon>Hypocreomycetidae</taxon>
        <taxon>Hypocreales</taxon>
        <taxon>Hypocreaceae</taxon>
        <taxon>Trichoderma</taxon>
    </lineage>
</organism>
<dbReference type="Proteomes" id="UP000826661">
    <property type="component" value="Chromosome VI"/>
</dbReference>
<reference evidence="2 3" key="1">
    <citation type="journal article" date="2021" name="BMC Genomics">
        <title>Telomere-to-telomere genome assembly of asparaginase-producing Trichoderma simmonsii.</title>
        <authorList>
            <person name="Chung D."/>
            <person name="Kwon Y.M."/>
            <person name="Yang Y."/>
        </authorList>
    </citation>
    <scope>NUCLEOTIDE SEQUENCE [LARGE SCALE GENOMIC DNA]</scope>
    <source>
        <strain evidence="2 3">GH-Sj1</strain>
    </source>
</reference>
<accession>A0A8G0LPB5</accession>
<evidence type="ECO:0000313" key="2">
    <source>
        <dbReference type="EMBL" id="QYT03745.1"/>
    </source>
</evidence>
<keyword evidence="3" id="KW-1185">Reference proteome</keyword>
<gene>
    <name evidence="2" type="ORF">H0G86_010694</name>
</gene>